<dbReference type="OrthoDB" id="2693038at2759"/>
<dbReference type="EMBL" id="JABBWE010000043">
    <property type="protein sequence ID" value="KAG1791333.1"/>
    <property type="molecule type" value="Genomic_DNA"/>
</dbReference>
<evidence type="ECO:0000256" key="2">
    <source>
        <dbReference type="SAM" id="Phobius"/>
    </source>
</evidence>
<evidence type="ECO:0000313" key="4">
    <source>
        <dbReference type="Proteomes" id="UP000719766"/>
    </source>
</evidence>
<dbReference type="RefSeq" id="XP_041158178.1">
    <property type="nucleotide sequence ID" value="XM_041303379.1"/>
</dbReference>
<feature type="region of interest" description="Disordered" evidence="1">
    <location>
        <begin position="358"/>
        <end position="394"/>
    </location>
</feature>
<feature type="compositionally biased region" description="Polar residues" evidence="1">
    <location>
        <begin position="23"/>
        <end position="32"/>
    </location>
</feature>
<dbReference type="AlphaFoldDB" id="A0A9P7AM85"/>
<keyword evidence="2" id="KW-0812">Transmembrane</keyword>
<proteinExistence type="predicted"/>
<feature type="region of interest" description="Disordered" evidence="1">
    <location>
        <begin position="51"/>
        <end position="118"/>
    </location>
</feature>
<feature type="compositionally biased region" description="Polar residues" evidence="1">
    <location>
        <begin position="304"/>
        <end position="318"/>
    </location>
</feature>
<feature type="transmembrane region" description="Helical" evidence="2">
    <location>
        <begin position="163"/>
        <end position="185"/>
    </location>
</feature>
<keyword evidence="2" id="KW-1133">Transmembrane helix</keyword>
<gene>
    <name evidence="3" type="ORF">HD556DRAFT_1385846</name>
</gene>
<organism evidence="3 4">
    <name type="scientific">Suillus plorans</name>
    <dbReference type="NCBI Taxonomy" id="116603"/>
    <lineage>
        <taxon>Eukaryota</taxon>
        <taxon>Fungi</taxon>
        <taxon>Dikarya</taxon>
        <taxon>Basidiomycota</taxon>
        <taxon>Agaricomycotina</taxon>
        <taxon>Agaricomycetes</taxon>
        <taxon>Agaricomycetidae</taxon>
        <taxon>Boletales</taxon>
        <taxon>Suillineae</taxon>
        <taxon>Suillaceae</taxon>
        <taxon>Suillus</taxon>
    </lineage>
</organism>
<evidence type="ECO:0000313" key="3">
    <source>
        <dbReference type="EMBL" id="KAG1791333.1"/>
    </source>
</evidence>
<keyword evidence="4" id="KW-1185">Reference proteome</keyword>
<feature type="compositionally biased region" description="Pro residues" evidence="1">
    <location>
        <begin position="100"/>
        <end position="110"/>
    </location>
</feature>
<dbReference type="GeneID" id="64597143"/>
<keyword evidence="2" id="KW-0472">Membrane</keyword>
<accession>A0A9P7AM85</accession>
<feature type="region of interest" description="Disordered" evidence="1">
    <location>
        <begin position="298"/>
        <end position="336"/>
    </location>
</feature>
<evidence type="ECO:0008006" key="5">
    <source>
        <dbReference type="Google" id="ProtNLM"/>
    </source>
</evidence>
<feature type="compositionally biased region" description="Low complexity" evidence="1">
    <location>
        <begin position="52"/>
        <end position="99"/>
    </location>
</feature>
<dbReference type="Proteomes" id="UP000719766">
    <property type="component" value="Unassembled WGS sequence"/>
</dbReference>
<comment type="caution">
    <text evidence="3">The sequence shown here is derived from an EMBL/GenBank/DDBJ whole genome shotgun (WGS) entry which is preliminary data.</text>
</comment>
<name>A0A9P7AM85_9AGAM</name>
<evidence type="ECO:0000256" key="1">
    <source>
        <dbReference type="SAM" id="MobiDB-lite"/>
    </source>
</evidence>
<sequence>MGALHTHFARRDGFGGLPGGTGASTFGTTISPESPLDVFTSALGSMFGSGAPTTSTFPSSSAPSTSSITISQQSSSISTSIPSTSTPSTTSTSLTTPNSTPMPVPTPTPTPTHASTPTSSASLIVFTSTSGTSIIYVTSTASSSASTIAAAPQSFFQNKPLEGGVFAIVGIVIMIIVFVIITYTIRRRQRNRLESDIADAITFDPVVREHYGDEEKGTNTFEKYRLSSSSSGHGHGYGYGPQPAYAPPAVPQYGYYGSQGYEQQATAYHVPPPQGPVYNLNNAVNTGGIANTGGAVDSSGAVDTVSSASTSGANLTRKYSNRKPVPPLLPNPVYNPSQSPVLPSHYYMQNQDVPISPISQSMDISVPPGDLPTSALPDDSEDDPYTGMVEVVDH</sequence>
<feature type="region of interest" description="Disordered" evidence="1">
    <location>
        <begin position="1"/>
        <end position="32"/>
    </location>
</feature>
<protein>
    <recommendedName>
        <fullName evidence="5">Transmembrane protein</fullName>
    </recommendedName>
</protein>
<reference evidence="3" key="1">
    <citation type="journal article" date="2020" name="New Phytol.">
        <title>Comparative genomics reveals dynamic genome evolution in host specialist ectomycorrhizal fungi.</title>
        <authorList>
            <person name="Lofgren L.A."/>
            <person name="Nguyen N.H."/>
            <person name="Vilgalys R."/>
            <person name="Ruytinx J."/>
            <person name="Liao H.L."/>
            <person name="Branco S."/>
            <person name="Kuo A."/>
            <person name="LaButti K."/>
            <person name="Lipzen A."/>
            <person name="Andreopoulos W."/>
            <person name="Pangilinan J."/>
            <person name="Riley R."/>
            <person name="Hundley H."/>
            <person name="Na H."/>
            <person name="Barry K."/>
            <person name="Grigoriev I.V."/>
            <person name="Stajich J.E."/>
            <person name="Kennedy P.G."/>
        </authorList>
    </citation>
    <scope>NUCLEOTIDE SEQUENCE</scope>
    <source>
        <strain evidence="3">S12</strain>
    </source>
</reference>